<dbReference type="InterPro" id="IPR000315">
    <property type="entry name" value="Znf_B-box"/>
</dbReference>
<protein>
    <submittedName>
        <fullName evidence="3">TRIM46</fullName>
    </submittedName>
</protein>
<keyword evidence="4" id="KW-1185">Reference proteome</keyword>
<keyword evidence="1" id="KW-0479">Metal-binding</keyword>
<evidence type="ECO:0000313" key="4">
    <source>
        <dbReference type="Proteomes" id="UP000507470"/>
    </source>
</evidence>
<dbReference type="OrthoDB" id="6125246at2759"/>
<keyword evidence="1" id="KW-0863">Zinc-finger</keyword>
<dbReference type="Pfam" id="PF00643">
    <property type="entry name" value="zf-B_box"/>
    <property type="match status" value="1"/>
</dbReference>
<dbReference type="InterPro" id="IPR047153">
    <property type="entry name" value="TRIM45/56/19-like"/>
</dbReference>
<dbReference type="GO" id="GO:0008270">
    <property type="term" value="F:zinc ion binding"/>
    <property type="evidence" value="ECO:0007669"/>
    <property type="project" value="UniProtKB-KW"/>
</dbReference>
<dbReference type="SUPFAM" id="SSF57845">
    <property type="entry name" value="B-box zinc-binding domain"/>
    <property type="match status" value="1"/>
</dbReference>
<sequence>MYCKTCESLLCPTCVAKIHKKHDLTEIQEGYDVKFDKLKNGQSRIQRKRKAVGSKKEQLNQFLSSENYKYNQVKEDVLKHEKSVKAAVERHFKELRDKLDQNHNSVSNTIKSDLNAVSVLLKQADNKNNEVLEFTQISDASKFFTEINNLEKSIDIQMPQPRSNYGSLLNFIPGEITQSNIGVLELDENLSYEPHVYLEINKQYQTEFEAVTFVSSSIDQTFWISSGGIGLVQKVELDGNKLKVKEDVLKHEKSVKAAVEKEF</sequence>
<evidence type="ECO:0000313" key="3">
    <source>
        <dbReference type="EMBL" id="CAC5407740.1"/>
    </source>
</evidence>
<dbReference type="PROSITE" id="PS50119">
    <property type="entry name" value="ZF_BBOX"/>
    <property type="match status" value="1"/>
</dbReference>
<gene>
    <name evidence="3" type="ORF">MCOR_41188</name>
</gene>
<dbReference type="PANTHER" id="PTHR25462">
    <property type="entry name" value="BONUS, ISOFORM C-RELATED"/>
    <property type="match status" value="1"/>
</dbReference>
<accession>A0A6J8DLK3</accession>
<reference evidence="3 4" key="1">
    <citation type="submission" date="2020-06" db="EMBL/GenBank/DDBJ databases">
        <authorList>
            <person name="Li R."/>
            <person name="Bekaert M."/>
        </authorList>
    </citation>
    <scope>NUCLEOTIDE SEQUENCE [LARGE SCALE GENOMIC DNA]</scope>
    <source>
        <strain evidence="4">wild</strain>
    </source>
</reference>
<name>A0A6J8DLK3_MYTCO</name>
<dbReference type="EMBL" id="CACVKT020007423">
    <property type="protein sequence ID" value="CAC5407740.1"/>
    <property type="molecule type" value="Genomic_DNA"/>
</dbReference>
<dbReference type="AlphaFoldDB" id="A0A6J8DLK3"/>
<dbReference type="Gene3D" id="3.30.160.60">
    <property type="entry name" value="Classic Zinc Finger"/>
    <property type="match status" value="1"/>
</dbReference>
<feature type="domain" description="B box-type" evidence="2">
    <location>
        <begin position="1"/>
        <end position="27"/>
    </location>
</feature>
<dbReference type="PANTHER" id="PTHR25462:SF296">
    <property type="entry name" value="MEIOTIC P26, ISOFORM F"/>
    <property type="match status" value="1"/>
</dbReference>
<dbReference type="Proteomes" id="UP000507470">
    <property type="component" value="Unassembled WGS sequence"/>
</dbReference>
<proteinExistence type="predicted"/>
<evidence type="ECO:0000256" key="1">
    <source>
        <dbReference type="PROSITE-ProRule" id="PRU00024"/>
    </source>
</evidence>
<keyword evidence="1" id="KW-0862">Zinc</keyword>
<organism evidence="3 4">
    <name type="scientific">Mytilus coruscus</name>
    <name type="common">Sea mussel</name>
    <dbReference type="NCBI Taxonomy" id="42192"/>
    <lineage>
        <taxon>Eukaryota</taxon>
        <taxon>Metazoa</taxon>
        <taxon>Spiralia</taxon>
        <taxon>Lophotrochozoa</taxon>
        <taxon>Mollusca</taxon>
        <taxon>Bivalvia</taxon>
        <taxon>Autobranchia</taxon>
        <taxon>Pteriomorphia</taxon>
        <taxon>Mytilida</taxon>
        <taxon>Mytiloidea</taxon>
        <taxon>Mytilidae</taxon>
        <taxon>Mytilinae</taxon>
        <taxon>Mytilus</taxon>
    </lineage>
</organism>
<evidence type="ECO:0000259" key="2">
    <source>
        <dbReference type="PROSITE" id="PS50119"/>
    </source>
</evidence>